<feature type="signal peptide" evidence="4">
    <location>
        <begin position="1"/>
        <end position="25"/>
    </location>
</feature>
<feature type="domain" description="Mannosidase Ig/CBM-like" evidence="6">
    <location>
        <begin position="695"/>
        <end position="776"/>
    </location>
</feature>
<dbReference type="Pfam" id="PF22666">
    <property type="entry name" value="Glyco_hydro_2_N2"/>
    <property type="match status" value="1"/>
</dbReference>
<name>A0A2U3L9I0_9BACT</name>
<proteinExistence type="inferred from homology"/>
<dbReference type="SUPFAM" id="SSF51445">
    <property type="entry name" value="(Trans)glycosidases"/>
    <property type="match status" value="1"/>
</dbReference>
<reference evidence="10" key="1">
    <citation type="submission" date="2018-02" db="EMBL/GenBank/DDBJ databases">
        <authorList>
            <person name="Hausmann B."/>
        </authorList>
    </citation>
    <scope>NUCLEOTIDE SEQUENCE [LARGE SCALE GENOMIC DNA]</scope>
    <source>
        <strain evidence="10">Peat soil MAG SbA1</strain>
    </source>
</reference>
<dbReference type="InterPro" id="IPR006102">
    <property type="entry name" value="Ig-like_GH2"/>
</dbReference>
<dbReference type="InterPro" id="IPR013783">
    <property type="entry name" value="Ig-like_fold"/>
</dbReference>
<dbReference type="InterPro" id="IPR041351">
    <property type="entry name" value="Ig_GlcNase"/>
</dbReference>
<dbReference type="PANTHER" id="PTHR43536">
    <property type="entry name" value="MANNOSYLGLYCOPROTEIN ENDO-BETA-MANNOSIDASE"/>
    <property type="match status" value="1"/>
</dbReference>
<dbReference type="Pfam" id="PF00703">
    <property type="entry name" value="Glyco_hydro_2"/>
    <property type="match status" value="1"/>
</dbReference>
<feature type="domain" description="Exo-beta-D-glucosaminidase Ig-fold" evidence="7">
    <location>
        <begin position="789"/>
        <end position="897"/>
    </location>
</feature>
<sequence length="898" mass="100516">MNSGKRLAITLFVPAQFLLASVLFAQTKPAAKHTADARLALREGWSLQTSAKVEAKGEVISTPKFVPKGWHAATVPTTVVAAMVKDKTLPDPNFGMNLRDFPGLNYPIGANFSSIAMAPDSPFAVSWWYRKAFTVPASYKGKTVWLHFGGINYRANIWLNGRQIAKSDDVAGAWRTYEFNVTEAAKPGAENVLAVQVFAPTEHDLAITFVDWNPAPPDKNMGLWREVYVTASGPVAVRYPAVVSKLNPTANDRAQLTVTAQLKNGTNQPVKGKLKGQIENVKFEQAVDLAPNELKDVTFTPDQFAQLVFSNPRLWWPAQMGKAFQYPLTMEFEVNGTVSDHAATQFGIREITSDLNSTGGRVFHINGKNILIRGGGWTTDMMLRENSQRLQDEMRYVRDMGLNTIRLEGKLETQEFFDLADRQGTLVMAGWCCCDFWERWVRWKPQDFEIAKQSLRDQIYRLRSHPSLVMWLNGSDNPPPPDVEQMYLDVEKELLWPNPIVSSATGKKTSVTGESGVKMTGPYEYIAPSYWQLDTPEGQAGRRPCNPGGCGGAYGFNTETSMGPAVPPVESIRAMVGKDHLWPIDNVWNYHAGGGEFKTIGVFSEALANRYGKSDNVQDFAMKSQLQTYEGVRAMYEAYSRNKYEATGVIQWMLNNAWPSMIWHLYDYYLRPGGGYFGAKRAMEPLHPVYGYDDHSIWVVSSQYDDAKALKLTTKIYNLDMTEKFSQQNTVDAPADSTAKIFTLPDIEGLSPTYFVMLRLQDAAGKLVGSNLYWLSTKPETLDWAKTTWYMTPTESYADFTALSQLPKVKLKVSNRTEHKGEEAITHVTLENPSKNLAFFVRLKVNKGPKGEEILPVVWEDNYISLLPGEKRDVTATYRASELGTAKPAVEVSGWNVE</sequence>
<evidence type="ECO:0000313" key="10">
    <source>
        <dbReference type="Proteomes" id="UP000238701"/>
    </source>
</evidence>
<comment type="similarity">
    <text evidence="1">Belongs to the glycosyl hydrolase 2 family.</text>
</comment>
<evidence type="ECO:0000259" key="5">
    <source>
        <dbReference type="Pfam" id="PF00703"/>
    </source>
</evidence>
<dbReference type="Proteomes" id="UP000238701">
    <property type="component" value="Unassembled WGS sequence"/>
</dbReference>
<dbReference type="InterPro" id="IPR054593">
    <property type="entry name" value="Beta-mannosidase-like_N2"/>
</dbReference>
<feature type="domain" description="Beta-mannosidase-like galactose-binding" evidence="8">
    <location>
        <begin position="126"/>
        <end position="204"/>
    </location>
</feature>
<evidence type="ECO:0000256" key="4">
    <source>
        <dbReference type="SAM" id="SignalP"/>
    </source>
</evidence>
<dbReference type="PANTHER" id="PTHR43536:SF1">
    <property type="entry name" value="MANNOSYLGLYCOPROTEIN ENDO-BETA-MANNOSIDASE"/>
    <property type="match status" value="1"/>
</dbReference>
<organism evidence="9 10">
    <name type="scientific">Candidatus Sulfotelmatobacter kueseliae</name>
    <dbReference type="NCBI Taxonomy" id="2042962"/>
    <lineage>
        <taxon>Bacteria</taxon>
        <taxon>Pseudomonadati</taxon>
        <taxon>Acidobacteriota</taxon>
        <taxon>Terriglobia</taxon>
        <taxon>Terriglobales</taxon>
        <taxon>Candidatus Korobacteraceae</taxon>
        <taxon>Candidatus Sulfotelmatobacter</taxon>
    </lineage>
</organism>
<evidence type="ECO:0000256" key="2">
    <source>
        <dbReference type="ARBA" id="ARBA00022801"/>
    </source>
</evidence>
<keyword evidence="2 9" id="KW-0378">Hydrolase</keyword>
<accession>A0A2U3L9I0</accession>
<feature type="chain" id="PRO_5015732370" evidence="4">
    <location>
        <begin position="26"/>
        <end position="898"/>
    </location>
</feature>
<dbReference type="Gene3D" id="3.20.20.80">
    <property type="entry name" value="Glycosidases"/>
    <property type="match status" value="1"/>
</dbReference>
<dbReference type="Gene3D" id="2.60.40.10">
    <property type="entry name" value="Immunoglobulins"/>
    <property type="match status" value="3"/>
</dbReference>
<evidence type="ECO:0000256" key="1">
    <source>
        <dbReference type="ARBA" id="ARBA00007401"/>
    </source>
</evidence>
<dbReference type="SUPFAM" id="SSF49785">
    <property type="entry name" value="Galactose-binding domain-like"/>
    <property type="match status" value="1"/>
</dbReference>
<gene>
    <name evidence="9" type="primary">csxA</name>
    <name evidence="9" type="ORF">SBA1_870016</name>
</gene>
<dbReference type="SUPFAM" id="SSF49303">
    <property type="entry name" value="beta-Galactosidase/glucuronidase domain"/>
    <property type="match status" value="3"/>
</dbReference>
<evidence type="ECO:0000259" key="8">
    <source>
        <dbReference type="Pfam" id="PF22666"/>
    </source>
</evidence>
<dbReference type="InterPro" id="IPR036156">
    <property type="entry name" value="Beta-gal/glucu_dom_sf"/>
</dbReference>
<evidence type="ECO:0000259" key="6">
    <source>
        <dbReference type="Pfam" id="PF17786"/>
    </source>
</evidence>
<dbReference type="EMBL" id="OMOD01000185">
    <property type="protein sequence ID" value="SPF48577.1"/>
    <property type="molecule type" value="Genomic_DNA"/>
</dbReference>
<dbReference type="InterPro" id="IPR043534">
    <property type="entry name" value="EBDG/EBM"/>
</dbReference>
<dbReference type="GO" id="GO:0005975">
    <property type="term" value="P:carbohydrate metabolic process"/>
    <property type="evidence" value="ECO:0007669"/>
    <property type="project" value="InterPro"/>
</dbReference>
<dbReference type="InterPro" id="IPR041447">
    <property type="entry name" value="Mannosidase_ig"/>
</dbReference>
<evidence type="ECO:0000256" key="3">
    <source>
        <dbReference type="ARBA" id="ARBA00023295"/>
    </source>
</evidence>
<feature type="domain" description="Glycoside hydrolase family 2 immunoglobulin-like beta-sandwich" evidence="5">
    <location>
        <begin position="242"/>
        <end position="349"/>
    </location>
</feature>
<evidence type="ECO:0000259" key="7">
    <source>
        <dbReference type="Pfam" id="PF18368"/>
    </source>
</evidence>
<protein>
    <submittedName>
        <fullName evidence="9">Exo-beta-D-glucosaminidase</fullName>
        <ecNumber evidence="9">3.2.1.165</ecNumber>
    </submittedName>
</protein>
<dbReference type="InterPro" id="IPR008979">
    <property type="entry name" value="Galactose-bd-like_sf"/>
</dbReference>
<keyword evidence="4" id="KW-0732">Signal</keyword>
<dbReference type="Pfam" id="PF18368">
    <property type="entry name" value="Ig_GlcNase"/>
    <property type="match status" value="1"/>
</dbReference>
<dbReference type="Pfam" id="PF17786">
    <property type="entry name" value="Mannosidase_ig"/>
    <property type="match status" value="1"/>
</dbReference>
<keyword evidence="3 9" id="KW-0326">Glycosidase</keyword>
<dbReference type="Gene3D" id="2.60.120.260">
    <property type="entry name" value="Galactose-binding domain-like"/>
    <property type="match status" value="1"/>
</dbReference>
<dbReference type="InterPro" id="IPR017853">
    <property type="entry name" value="GH"/>
</dbReference>
<evidence type="ECO:0000313" key="9">
    <source>
        <dbReference type="EMBL" id="SPF48577.1"/>
    </source>
</evidence>
<dbReference type="GO" id="GO:0052761">
    <property type="term" value="F:exo-1,4-beta-D-glucosaminidase activity"/>
    <property type="evidence" value="ECO:0007669"/>
    <property type="project" value="UniProtKB-EC"/>
</dbReference>
<dbReference type="EC" id="3.2.1.165" evidence="9"/>
<dbReference type="AlphaFoldDB" id="A0A2U3L9I0"/>